<keyword evidence="2" id="KW-0808">Transferase</keyword>
<dbReference type="GO" id="GO:0008713">
    <property type="term" value="F:ADP-heptose-lipopolysaccharide heptosyltransferase activity"/>
    <property type="evidence" value="ECO:0007669"/>
    <property type="project" value="TreeGrafter"/>
</dbReference>
<evidence type="ECO:0000313" key="4">
    <source>
        <dbReference type="Proteomes" id="UP000620559"/>
    </source>
</evidence>
<dbReference type="PANTHER" id="PTHR30160">
    <property type="entry name" value="TETRAACYLDISACCHARIDE 4'-KINASE-RELATED"/>
    <property type="match status" value="1"/>
</dbReference>
<dbReference type="RefSeq" id="WP_193924506.1">
    <property type="nucleotide sequence ID" value="NZ_JADEWL010000139.1"/>
</dbReference>
<keyword evidence="1" id="KW-0328">Glycosyltransferase</keyword>
<evidence type="ECO:0000313" key="3">
    <source>
        <dbReference type="EMBL" id="MBE9216108.1"/>
    </source>
</evidence>
<proteinExistence type="predicted"/>
<dbReference type="Gene3D" id="3.40.50.2000">
    <property type="entry name" value="Glycogen Phosphorylase B"/>
    <property type="match status" value="2"/>
</dbReference>
<organism evidence="3 4">
    <name type="scientific">Plectonema cf. radiosum LEGE 06105</name>
    <dbReference type="NCBI Taxonomy" id="945769"/>
    <lineage>
        <taxon>Bacteria</taxon>
        <taxon>Bacillati</taxon>
        <taxon>Cyanobacteriota</taxon>
        <taxon>Cyanophyceae</taxon>
        <taxon>Oscillatoriophycideae</taxon>
        <taxon>Oscillatoriales</taxon>
        <taxon>Microcoleaceae</taxon>
        <taxon>Plectonema</taxon>
    </lineage>
</organism>
<dbReference type="PANTHER" id="PTHR30160:SF7">
    <property type="entry name" value="ADP-HEPTOSE--LPS HEPTOSYLTRANSFERASE 2"/>
    <property type="match status" value="1"/>
</dbReference>
<dbReference type="CDD" id="cd03789">
    <property type="entry name" value="GT9_LPS_heptosyltransferase"/>
    <property type="match status" value="1"/>
</dbReference>
<dbReference type="EMBL" id="JADEWL010000139">
    <property type="protein sequence ID" value="MBE9216108.1"/>
    <property type="molecule type" value="Genomic_DNA"/>
</dbReference>
<dbReference type="GO" id="GO:0009244">
    <property type="term" value="P:lipopolysaccharide core region biosynthetic process"/>
    <property type="evidence" value="ECO:0007669"/>
    <property type="project" value="TreeGrafter"/>
</dbReference>
<protein>
    <submittedName>
        <fullName evidence="3">Glycosyltransferase family 9 protein</fullName>
    </submittedName>
</protein>
<sequence>MRIVALVPGGIGEQILFFPTLDNLKRKYNTSRVDVVCEPSSKATYRISKSVDEVLAFDFKDRNSMADWGNLIGTIRDREYDIAITPSQSWFTGLMLWLTGINTRVGFKGNSSLFFNRVVSENKQQYAAYMYHDLLQGLGINSSYPELAINVPKPDIEWATSEQLRLEVKDTGYILVCDGSINNNTSYPAKQWLSVIQDFKKKQPDMPVVVFSQLDNQDLLSTLKAAIPDIKEIFPDNIGKLAAAIAGANLMLCTDSAPMQLAVFLETYTIALFGSTEPMKALPQSDKFIAIKSDTGIIGDIQPATILEKIWQG</sequence>
<gene>
    <name evidence="3" type="ORF">IQ247_26180</name>
</gene>
<dbReference type="SUPFAM" id="SSF53756">
    <property type="entry name" value="UDP-Glycosyltransferase/glycogen phosphorylase"/>
    <property type="match status" value="1"/>
</dbReference>
<dbReference type="Proteomes" id="UP000620559">
    <property type="component" value="Unassembled WGS sequence"/>
</dbReference>
<dbReference type="InterPro" id="IPR002201">
    <property type="entry name" value="Glyco_trans_9"/>
</dbReference>
<dbReference type="Pfam" id="PF01075">
    <property type="entry name" value="Glyco_transf_9"/>
    <property type="match status" value="1"/>
</dbReference>
<dbReference type="AlphaFoldDB" id="A0A8J7F7D1"/>
<comment type="caution">
    <text evidence="3">The sequence shown here is derived from an EMBL/GenBank/DDBJ whole genome shotgun (WGS) entry which is preliminary data.</text>
</comment>
<dbReference type="InterPro" id="IPR051199">
    <property type="entry name" value="LPS_LOS_Heptosyltrfase"/>
</dbReference>
<dbReference type="GO" id="GO:0005829">
    <property type="term" value="C:cytosol"/>
    <property type="evidence" value="ECO:0007669"/>
    <property type="project" value="TreeGrafter"/>
</dbReference>
<evidence type="ECO:0000256" key="1">
    <source>
        <dbReference type="ARBA" id="ARBA00022676"/>
    </source>
</evidence>
<reference evidence="3" key="1">
    <citation type="submission" date="2020-10" db="EMBL/GenBank/DDBJ databases">
        <authorList>
            <person name="Castelo-Branco R."/>
            <person name="Eusebio N."/>
            <person name="Adriana R."/>
            <person name="Vieira A."/>
            <person name="Brugerolle De Fraissinette N."/>
            <person name="Rezende De Castro R."/>
            <person name="Schneider M.P."/>
            <person name="Vasconcelos V."/>
            <person name="Leao P.N."/>
        </authorList>
    </citation>
    <scope>NUCLEOTIDE SEQUENCE</scope>
    <source>
        <strain evidence="3">LEGE 06105</strain>
    </source>
</reference>
<evidence type="ECO:0000256" key="2">
    <source>
        <dbReference type="ARBA" id="ARBA00022679"/>
    </source>
</evidence>
<name>A0A8J7F7D1_9CYAN</name>
<keyword evidence="4" id="KW-1185">Reference proteome</keyword>
<accession>A0A8J7F7D1</accession>